<dbReference type="GO" id="GO:0008236">
    <property type="term" value="F:serine-type peptidase activity"/>
    <property type="evidence" value="ECO:0007669"/>
    <property type="project" value="UniProtKB-KW"/>
</dbReference>
<dbReference type="NCBIfam" id="TIGR00225">
    <property type="entry name" value="prc"/>
    <property type="match status" value="1"/>
</dbReference>
<dbReference type="PANTHER" id="PTHR32060:SF30">
    <property type="entry name" value="CARBOXY-TERMINAL PROCESSING PROTEASE CTPA"/>
    <property type="match status" value="1"/>
</dbReference>
<keyword evidence="6" id="KW-1133">Transmembrane helix</keyword>
<comment type="similarity">
    <text evidence="1 5">Belongs to the peptidase S41A family.</text>
</comment>
<dbReference type="OrthoDB" id="9812068at2"/>
<evidence type="ECO:0000313" key="8">
    <source>
        <dbReference type="EMBL" id="PWD99760.1"/>
    </source>
</evidence>
<evidence type="ECO:0000256" key="2">
    <source>
        <dbReference type="ARBA" id="ARBA00022670"/>
    </source>
</evidence>
<keyword evidence="6" id="KW-0812">Transmembrane</keyword>
<dbReference type="SMART" id="SM00228">
    <property type="entry name" value="PDZ"/>
    <property type="match status" value="1"/>
</dbReference>
<evidence type="ECO:0000313" key="9">
    <source>
        <dbReference type="Proteomes" id="UP000244956"/>
    </source>
</evidence>
<dbReference type="Pfam" id="PF03572">
    <property type="entry name" value="Peptidase_S41"/>
    <property type="match status" value="1"/>
</dbReference>
<evidence type="ECO:0000256" key="6">
    <source>
        <dbReference type="SAM" id="Phobius"/>
    </source>
</evidence>
<dbReference type="FunFam" id="2.30.42.10:FF:000063">
    <property type="entry name" value="Peptidase, S41 family"/>
    <property type="match status" value="1"/>
</dbReference>
<keyword evidence="6" id="KW-0472">Membrane</keyword>
<evidence type="ECO:0000256" key="1">
    <source>
        <dbReference type="ARBA" id="ARBA00009179"/>
    </source>
</evidence>
<dbReference type="CDD" id="cd06782">
    <property type="entry name" value="cpPDZ_CPP-like"/>
    <property type="match status" value="1"/>
</dbReference>
<dbReference type="SUPFAM" id="SSF50156">
    <property type="entry name" value="PDZ domain-like"/>
    <property type="match status" value="1"/>
</dbReference>
<dbReference type="Gene3D" id="3.90.226.10">
    <property type="entry name" value="2-enoyl-CoA Hydratase, Chain A, domain 1"/>
    <property type="match status" value="1"/>
</dbReference>
<dbReference type="Gene3D" id="2.30.42.10">
    <property type="match status" value="1"/>
</dbReference>
<gene>
    <name evidence="8" type="ORF">DDZ16_09210</name>
</gene>
<dbReference type="Pfam" id="PF13180">
    <property type="entry name" value="PDZ_2"/>
    <property type="match status" value="1"/>
</dbReference>
<dbReference type="Proteomes" id="UP000244956">
    <property type="component" value="Unassembled WGS sequence"/>
</dbReference>
<dbReference type="InterPro" id="IPR004447">
    <property type="entry name" value="Peptidase_S41A"/>
</dbReference>
<dbReference type="Gene3D" id="3.30.750.44">
    <property type="match status" value="1"/>
</dbReference>
<sequence>MTEKKNSKRQIYLPIILAVVLVAGMLIGRMTSPSGNGKSGQRLMMYPEAGKLQTIINLIDEQYVDSIDTDQLVENIIPDVLKKLDPHTVYIPPKDLEAANQELEGNFGGIGVQFSMQNDTVLVISVVSGGPSEKVGILPGDRIITVNDSVIAGVDTPTNEVVNMLRGDIGTKVNVGIQRRNKDKLLDFEITRGNIPLYSVDVSYMVTDSIGYIKVNRFARNTYQELLSALAKLKANNCKSIIMDLRQNSGGYLDIAISMVNEFLDKGDMIVYTEGVNSKRQDVYANGSGSCKDTEVTVLIDEFSASASEIFAGAMQDNDRGLVVGRRSFGKGLVQQQFPVPAGGALRLTIARYYTPSGRCIQKPYENGVEDYYKDIIHRYEHGEFFERDSIDVNDSLMYETVGGRTVYGGGGIMPDYFVPTDTSDRSEYYYNLREQGILYQFALEYSDNNRSELSKYETANELKGYLDQQPIAKMLTDFASQKGIKFNRKEFQVSKELLKVEAKAYIARNIIDNEGFYPIISEQDEVLQKAVELIKSDADSVLQTSANTEAEMEQDIAATEMEAAAMN</sequence>
<dbReference type="EMBL" id="QEWP01000006">
    <property type="protein sequence ID" value="PWD99760.1"/>
    <property type="molecule type" value="Genomic_DNA"/>
</dbReference>
<evidence type="ECO:0000256" key="3">
    <source>
        <dbReference type="ARBA" id="ARBA00022801"/>
    </source>
</evidence>
<dbReference type="PANTHER" id="PTHR32060">
    <property type="entry name" value="TAIL-SPECIFIC PROTEASE"/>
    <property type="match status" value="1"/>
</dbReference>
<dbReference type="InterPro" id="IPR029045">
    <property type="entry name" value="ClpP/crotonase-like_dom_sf"/>
</dbReference>
<dbReference type="GO" id="GO:0004175">
    <property type="term" value="F:endopeptidase activity"/>
    <property type="evidence" value="ECO:0007669"/>
    <property type="project" value="TreeGrafter"/>
</dbReference>
<dbReference type="AlphaFoldDB" id="A0A2U2B9L5"/>
<dbReference type="SUPFAM" id="SSF52096">
    <property type="entry name" value="ClpP/crotonase"/>
    <property type="match status" value="1"/>
</dbReference>
<keyword evidence="4 5" id="KW-0720">Serine protease</keyword>
<dbReference type="SMART" id="SM00245">
    <property type="entry name" value="TSPc"/>
    <property type="match status" value="1"/>
</dbReference>
<reference evidence="8 9" key="1">
    <citation type="submission" date="2018-05" db="EMBL/GenBank/DDBJ databases">
        <title>Marinilabilia rubrum sp. nov., isolated from saltern sediment.</title>
        <authorList>
            <person name="Zhang R."/>
        </authorList>
    </citation>
    <scope>NUCLEOTIDE SEQUENCE [LARGE SCALE GENOMIC DNA]</scope>
    <source>
        <strain evidence="8 9">WTE16</strain>
    </source>
</reference>
<dbReference type="RefSeq" id="WP_109264299.1">
    <property type="nucleotide sequence ID" value="NZ_QEWP01000006.1"/>
</dbReference>
<keyword evidence="3 5" id="KW-0378">Hydrolase</keyword>
<comment type="caution">
    <text evidence="8">The sequence shown here is derived from an EMBL/GenBank/DDBJ whole genome shotgun (WGS) entry which is preliminary data.</text>
</comment>
<dbReference type="GO" id="GO:0006508">
    <property type="term" value="P:proteolysis"/>
    <property type="evidence" value="ECO:0007669"/>
    <property type="project" value="UniProtKB-KW"/>
</dbReference>
<proteinExistence type="inferred from homology"/>
<keyword evidence="2 5" id="KW-0645">Protease</keyword>
<dbReference type="InterPro" id="IPR005151">
    <property type="entry name" value="Tail-specific_protease"/>
</dbReference>
<evidence type="ECO:0000259" key="7">
    <source>
        <dbReference type="PROSITE" id="PS50106"/>
    </source>
</evidence>
<dbReference type="CDD" id="cd07560">
    <property type="entry name" value="Peptidase_S41_CPP"/>
    <property type="match status" value="1"/>
</dbReference>
<feature type="domain" description="PDZ" evidence="7">
    <location>
        <begin position="108"/>
        <end position="181"/>
    </location>
</feature>
<dbReference type="GO" id="GO:0007165">
    <property type="term" value="P:signal transduction"/>
    <property type="evidence" value="ECO:0007669"/>
    <property type="project" value="TreeGrafter"/>
</dbReference>
<feature type="transmembrane region" description="Helical" evidence="6">
    <location>
        <begin position="12"/>
        <end position="31"/>
    </location>
</feature>
<name>A0A2U2B9L5_9BACT</name>
<evidence type="ECO:0000256" key="4">
    <source>
        <dbReference type="ARBA" id="ARBA00022825"/>
    </source>
</evidence>
<dbReference type="GO" id="GO:0030288">
    <property type="term" value="C:outer membrane-bounded periplasmic space"/>
    <property type="evidence" value="ECO:0007669"/>
    <property type="project" value="TreeGrafter"/>
</dbReference>
<keyword evidence="9" id="KW-1185">Reference proteome</keyword>
<dbReference type="InterPro" id="IPR036034">
    <property type="entry name" value="PDZ_sf"/>
</dbReference>
<dbReference type="PROSITE" id="PS50106">
    <property type="entry name" value="PDZ"/>
    <property type="match status" value="1"/>
</dbReference>
<organism evidence="8 9">
    <name type="scientific">Marinilabilia rubra</name>
    <dbReference type="NCBI Taxonomy" id="2162893"/>
    <lineage>
        <taxon>Bacteria</taxon>
        <taxon>Pseudomonadati</taxon>
        <taxon>Bacteroidota</taxon>
        <taxon>Bacteroidia</taxon>
        <taxon>Marinilabiliales</taxon>
        <taxon>Marinilabiliaceae</taxon>
        <taxon>Marinilabilia</taxon>
    </lineage>
</organism>
<protein>
    <submittedName>
        <fullName evidence="8">Peptidase S41</fullName>
    </submittedName>
</protein>
<accession>A0A2U2B9L5</accession>
<evidence type="ECO:0000256" key="5">
    <source>
        <dbReference type="RuleBase" id="RU004404"/>
    </source>
</evidence>
<dbReference type="InterPro" id="IPR001478">
    <property type="entry name" value="PDZ"/>
</dbReference>